<dbReference type="GO" id="GO:0016491">
    <property type="term" value="F:oxidoreductase activity"/>
    <property type="evidence" value="ECO:0007669"/>
    <property type="project" value="UniProtKB-KW"/>
</dbReference>
<keyword evidence="3" id="KW-0560">Oxidoreductase</keyword>
<name>A0A4R3MF90_9BURK</name>
<dbReference type="InterPro" id="IPR045087">
    <property type="entry name" value="Cu-oxidase_fam"/>
</dbReference>
<dbReference type="PROSITE" id="PS00080">
    <property type="entry name" value="MULTICOPPER_OXIDASE2"/>
    <property type="match status" value="1"/>
</dbReference>
<dbReference type="Pfam" id="PF07732">
    <property type="entry name" value="Cu-oxidase_3"/>
    <property type="match status" value="1"/>
</dbReference>
<organism evidence="7 8">
    <name type="scientific">Paralcaligenes ureilyticus</name>
    <dbReference type="NCBI Taxonomy" id="627131"/>
    <lineage>
        <taxon>Bacteria</taxon>
        <taxon>Pseudomonadati</taxon>
        <taxon>Pseudomonadota</taxon>
        <taxon>Betaproteobacteria</taxon>
        <taxon>Burkholderiales</taxon>
        <taxon>Alcaligenaceae</taxon>
        <taxon>Paralcaligenes</taxon>
    </lineage>
</organism>
<reference evidence="7 8" key="1">
    <citation type="submission" date="2019-03" db="EMBL/GenBank/DDBJ databases">
        <title>Genomic Encyclopedia of Type Strains, Phase IV (KMG-IV): sequencing the most valuable type-strain genomes for metagenomic binning, comparative biology and taxonomic classification.</title>
        <authorList>
            <person name="Goeker M."/>
        </authorList>
    </citation>
    <scope>NUCLEOTIDE SEQUENCE [LARGE SCALE GENOMIC DNA]</scope>
    <source>
        <strain evidence="7 8">DSM 24591</strain>
    </source>
</reference>
<keyword evidence="4" id="KW-0732">Signal</keyword>
<dbReference type="AlphaFoldDB" id="A0A4R3MF90"/>
<evidence type="ECO:0000313" key="7">
    <source>
        <dbReference type="EMBL" id="TCT10897.1"/>
    </source>
</evidence>
<dbReference type="InterPro" id="IPR002355">
    <property type="entry name" value="Cu_oxidase_Cu_BS"/>
</dbReference>
<dbReference type="PANTHER" id="PTHR11709:SF2">
    <property type="entry name" value="MULTICOPPER OXIDASE LPR1"/>
    <property type="match status" value="1"/>
</dbReference>
<dbReference type="RefSeq" id="WP_132579332.1">
    <property type="nucleotide sequence ID" value="NZ_SMAJ01000001.1"/>
</dbReference>
<dbReference type="SUPFAM" id="SSF49503">
    <property type="entry name" value="Cupredoxins"/>
    <property type="match status" value="3"/>
</dbReference>
<proteinExistence type="predicted"/>
<dbReference type="PANTHER" id="PTHR11709">
    <property type="entry name" value="MULTI-COPPER OXIDASE"/>
    <property type="match status" value="1"/>
</dbReference>
<feature type="signal peptide" evidence="4">
    <location>
        <begin position="1"/>
        <end position="25"/>
    </location>
</feature>
<dbReference type="OrthoDB" id="9757546at2"/>
<feature type="domain" description="Plastocyanin-like" evidence="6">
    <location>
        <begin position="105"/>
        <end position="212"/>
    </location>
</feature>
<evidence type="ECO:0000259" key="6">
    <source>
        <dbReference type="Pfam" id="PF07732"/>
    </source>
</evidence>
<dbReference type="GO" id="GO:0005507">
    <property type="term" value="F:copper ion binding"/>
    <property type="evidence" value="ECO:0007669"/>
    <property type="project" value="InterPro"/>
</dbReference>
<keyword evidence="2" id="KW-0479">Metal-binding</keyword>
<dbReference type="GO" id="GO:0042597">
    <property type="term" value="C:periplasmic space"/>
    <property type="evidence" value="ECO:0007669"/>
    <property type="project" value="UniProtKB-SubCell"/>
</dbReference>
<dbReference type="InterPro" id="IPR008972">
    <property type="entry name" value="Cupredoxin"/>
</dbReference>
<evidence type="ECO:0000256" key="1">
    <source>
        <dbReference type="ARBA" id="ARBA00004418"/>
    </source>
</evidence>
<evidence type="ECO:0000259" key="5">
    <source>
        <dbReference type="Pfam" id="PF07731"/>
    </source>
</evidence>
<comment type="subcellular location">
    <subcellularLocation>
        <location evidence="1">Periplasm</location>
    </subcellularLocation>
</comment>
<sequence length="522" mass="58026">MSRRDFLTKTLAAPAIAAFASRLSAQGMPGMHDMSHGMSMGAMGMQHRMPMMGQSTDKLAGPTALASGATLRQLPRLANQSKQPGQFRATLTAQPRSVALLANPTGPATEMWLYNEDTVAPLIDVFEGDRIEITFVNHLPQPSTIHWHGLPVPSDQDGNPDAMVEPGGTRIYTFTLPLGSSGTYWYHPHPHRLSSEQVFRGLAGPIIVRAKNDPLATYPERHLFISDLKLLADGVIPPNTMMDWMNGREGQYVLLNGQHQPRIQLNGNERWRIWNACNARYVRLSLNSHTFSQVGTDGGLLTHAVHDLKDIVLAPAERAELIVSAPPQPTSFLLTAAPYDRKKMTMGHGSPSDDPTIVLAQIKTSNAQPLHLPDRLRDIAPLDKPTATKKIVFSEKMNMLAMGMNHDGFPSGMEFLLNGRSFAMGRIDQESRKDEVELWEIVNHSDMDHPFHIHGAQFQIVEREHKGQITPEPILAWKDTANVRPDETVRLKIVQTLTGKRMYHCHILEHEDLGMMGIVNVV</sequence>
<dbReference type="InterPro" id="IPR011706">
    <property type="entry name" value="Cu-oxidase_C"/>
</dbReference>
<dbReference type="CDD" id="cd13881">
    <property type="entry name" value="CuRO_2_McoC_like"/>
    <property type="match status" value="1"/>
</dbReference>
<dbReference type="InterPro" id="IPR011707">
    <property type="entry name" value="Cu-oxidase-like_N"/>
</dbReference>
<dbReference type="Proteomes" id="UP000295525">
    <property type="component" value="Unassembled WGS sequence"/>
</dbReference>
<comment type="caution">
    <text evidence="7">The sequence shown here is derived from an EMBL/GenBank/DDBJ whole genome shotgun (WGS) entry which is preliminary data.</text>
</comment>
<dbReference type="EMBL" id="SMAJ01000001">
    <property type="protein sequence ID" value="TCT10897.1"/>
    <property type="molecule type" value="Genomic_DNA"/>
</dbReference>
<dbReference type="Pfam" id="PF07731">
    <property type="entry name" value="Cu-oxidase_2"/>
    <property type="match status" value="1"/>
</dbReference>
<dbReference type="Gene3D" id="2.60.40.420">
    <property type="entry name" value="Cupredoxins - blue copper proteins"/>
    <property type="match status" value="3"/>
</dbReference>
<evidence type="ECO:0000256" key="4">
    <source>
        <dbReference type="SAM" id="SignalP"/>
    </source>
</evidence>
<evidence type="ECO:0000256" key="2">
    <source>
        <dbReference type="ARBA" id="ARBA00022723"/>
    </source>
</evidence>
<feature type="chain" id="PRO_5020308769" evidence="4">
    <location>
        <begin position="26"/>
        <end position="522"/>
    </location>
</feature>
<accession>A0A4R3MF90</accession>
<keyword evidence="8" id="KW-1185">Reference proteome</keyword>
<gene>
    <name evidence="7" type="ORF">EDC26_101117</name>
</gene>
<evidence type="ECO:0000256" key="3">
    <source>
        <dbReference type="ARBA" id="ARBA00023002"/>
    </source>
</evidence>
<feature type="domain" description="Plastocyanin-like" evidence="5">
    <location>
        <begin position="403"/>
        <end position="521"/>
    </location>
</feature>
<evidence type="ECO:0000313" key="8">
    <source>
        <dbReference type="Proteomes" id="UP000295525"/>
    </source>
</evidence>
<protein>
    <submittedName>
        <fullName evidence="7">Bilirubin oxidase</fullName>
    </submittedName>
</protein>